<reference evidence="1" key="1">
    <citation type="submission" date="2023-06" db="EMBL/GenBank/DDBJ databases">
        <title>Male Hemibagrus guttatus genome.</title>
        <authorList>
            <person name="Bian C."/>
        </authorList>
    </citation>
    <scope>NUCLEOTIDE SEQUENCE</scope>
    <source>
        <strain evidence="1">Male_cb2023</strain>
        <tissue evidence="1">Muscle</tissue>
    </source>
</reference>
<evidence type="ECO:0000313" key="2">
    <source>
        <dbReference type="Proteomes" id="UP001274896"/>
    </source>
</evidence>
<dbReference type="Proteomes" id="UP001274896">
    <property type="component" value="Unassembled WGS sequence"/>
</dbReference>
<sequence length="41" mass="4637">GRETPMIFSAVLTICCLQSETVQFRNQAVMQLLKMLLIVPL</sequence>
<name>A0AAE0UGZ3_9TELE</name>
<dbReference type="EMBL" id="JAUCMX010000787">
    <property type="protein sequence ID" value="KAK3505591.1"/>
    <property type="molecule type" value="Genomic_DNA"/>
</dbReference>
<proteinExistence type="predicted"/>
<feature type="non-terminal residue" evidence="1">
    <location>
        <position position="1"/>
    </location>
</feature>
<gene>
    <name evidence="1" type="ORF">QTP70_005235</name>
</gene>
<comment type="caution">
    <text evidence="1">The sequence shown here is derived from an EMBL/GenBank/DDBJ whole genome shotgun (WGS) entry which is preliminary data.</text>
</comment>
<organism evidence="1 2">
    <name type="scientific">Hemibagrus guttatus</name>
    <dbReference type="NCBI Taxonomy" id="175788"/>
    <lineage>
        <taxon>Eukaryota</taxon>
        <taxon>Metazoa</taxon>
        <taxon>Chordata</taxon>
        <taxon>Craniata</taxon>
        <taxon>Vertebrata</taxon>
        <taxon>Euteleostomi</taxon>
        <taxon>Actinopterygii</taxon>
        <taxon>Neopterygii</taxon>
        <taxon>Teleostei</taxon>
        <taxon>Ostariophysi</taxon>
        <taxon>Siluriformes</taxon>
        <taxon>Bagridae</taxon>
        <taxon>Hemibagrus</taxon>
    </lineage>
</organism>
<keyword evidence="2" id="KW-1185">Reference proteome</keyword>
<accession>A0AAE0UGZ3</accession>
<dbReference type="AlphaFoldDB" id="A0AAE0UGZ3"/>
<protein>
    <submittedName>
        <fullName evidence="1">Uncharacterized protein</fullName>
    </submittedName>
</protein>
<evidence type="ECO:0000313" key="1">
    <source>
        <dbReference type="EMBL" id="KAK3505591.1"/>
    </source>
</evidence>